<dbReference type="AlphaFoldDB" id="A0AAD9VG94"/>
<dbReference type="EMBL" id="JARQWQ010000003">
    <property type="protein sequence ID" value="KAK2572852.1"/>
    <property type="molecule type" value="Genomic_DNA"/>
</dbReference>
<accession>A0AAD9VG94</accession>
<keyword evidence="2" id="KW-1185">Reference proteome</keyword>
<organism evidence="1 2">
    <name type="scientific">Acropora cervicornis</name>
    <name type="common">Staghorn coral</name>
    <dbReference type="NCBI Taxonomy" id="6130"/>
    <lineage>
        <taxon>Eukaryota</taxon>
        <taxon>Metazoa</taxon>
        <taxon>Cnidaria</taxon>
        <taxon>Anthozoa</taxon>
        <taxon>Hexacorallia</taxon>
        <taxon>Scleractinia</taxon>
        <taxon>Astrocoeniina</taxon>
        <taxon>Acroporidae</taxon>
        <taxon>Acropora</taxon>
    </lineage>
</organism>
<evidence type="ECO:0000313" key="2">
    <source>
        <dbReference type="Proteomes" id="UP001249851"/>
    </source>
</evidence>
<sequence>MTRLGLVLNSRDVSRYFLWSAATLTSSSCSQQLTLKPAVLIDCLHPWTKMTWGVNSSMADVTQGKNLSASGKGLNIIHDYYYHFLAEGNKQPGVNCGICMCQPSEQPYDSHWNSVVSINVECRHDVTYVNGEPTQCKQDHDSDHHFDDNSAFFGFLNPCGEPNNDDTTHFTFGRQGFPSYAHNGKVAINCDYCQCPDGNANGHDQQKWDDLAVAFIHPERQAPHESYDHVHQVSGGCVNQKPVKRVLSNVTSRADDMNDQ</sequence>
<name>A0AAD9VG94_ACRCE</name>
<evidence type="ECO:0000313" key="1">
    <source>
        <dbReference type="EMBL" id="KAK2572852.1"/>
    </source>
</evidence>
<reference evidence="1" key="1">
    <citation type="journal article" date="2023" name="G3 (Bethesda)">
        <title>Whole genome assembly and annotation of the endangered Caribbean coral Acropora cervicornis.</title>
        <authorList>
            <person name="Selwyn J.D."/>
            <person name="Vollmer S.V."/>
        </authorList>
    </citation>
    <scope>NUCLEOTIDE SEQUENCE</scope>
    <source>
        <strain evidence="1">K2</strain>
    </source>
</reference>
<protein>
    <submittedName>
        <fullName evidence="1">Uncharacterized protein</fullName>
    </submittedName>
</protein>
<dbReference type="Proteomes" id="UP001249851">
    <property type="component" value="Unassembled WGS sequence"/>
</dbReference>
<gene>
    <name evidence="1" type="ORF">P5673_001852</name>
</gene>
<reference evidence="1" key="2">
    <citation type="journal article" date="2023" name="Science">
        <title>Genomic signatures of disease resistance in endangered staghorn corals.</title>
        <authorList>
            <person name="Vollmer S.V."/>
            <person name="Selwyn J.D."/>
            <person name="Despard B.A."/>
            <person name="Roesel C.L."/>
        </authorList>
    </citation>
    <scope>NUCLEOTIDE SEQUENCE</scope>
    <source>
        <strain evidence="1">K2</strain>
    </source>
</reference>
<dbReference type="PROSITE" id="PS51257">
    <property type="entry name" value="PROKAR_LIPOPROTEIN"/>
    <property type="match status" value="1"/>
</dbReference>
<proteinExistence type="predicted"/>
<comment type="caution">
    <text evidence="1">The sequence shown here is derived from an EMBL/GenBank/DDBJ whole genome shotgun (WGS) entry which is preliminary data.</text>
</comment>